<dbReference type="Proteomes" id="UP000695000">
    <property type="component" value="Unplaced"/>
</dbReference>
<dbReference type="PANTHER" id="PTHR36299:SF2">
    <property type="entry name" value="DUF4773 DOMAIN-CONTAINING PROTEIN"/>
    <property type="match status" value="1"/>
</dbReference>
<dbReference type="InterPro" id="IPR031941">
    <property type="entry name" value="DUF4773"/>
</dbReference>
<accession>A0ABM1MJP2</accession>
<dbReference type="PANTHER" id="PTHR36299">
    <property type="entry name" value="AGAP008005-PA"/>
    <property type="match status" value="1"/>
</dbReference>
<dbReference type="Pfam" id="PF15998">
    <property type="entry name" value="DUF4773"/>
    <property type="match status" value="1"/>
</dbReference>
<gene>
    <name evidence="3" type="primary">LOC108561391</name>
</gene>
<name>A0ABM1MJP2_NICVS</name>
<keyword evidence="2" id="KW-1185">Reference proteome</keyword>
<proteinExistence type="predicted"/>
<evidence type="ECO:0000313" key="2">
    <source>
        <dbReference type="Proteomes" id="UP000695000"/>
    </source>
</evidence>
<dbReference type="RefSeq" id="XP_017774792.1">
    <property type="nucleotide sequence ID" value="XM_017919303.1"/>
</dbReference>
<organism evidence="2 3">
    <name type="scientific">Nicrophorus vespilloides</name>
    <name type="common">Boreal carrion beetle</name>
    <dbReference type="NCBI Taxonomy" id="110193"/>
    <lineage>
        <taxon>Eukaryota</taxon>
        <taxon>Metazoa</taxon>
        <taxon>Ecdysozoa</taxon>
        <taxon>Arthropoda</taxon>
        <taxon>Hexapoda</taxon>
        <taxon>Insecta</taxon>
        <taxon>Pterygota</taxon>
        <taxon>Neoptera</taxon>
        <taxon>Endopterygota</taxon>
        <taxon>Coleoptera</taxon>
        <taxon>Polyphaga</taxon>
        <taxon>Staphyliniformia</taxon>
        <taxon>Silphidae</taxon>
        <taxon>Nicrophorinae</taxon>
        <taxon>Nicrophorus</taxon>
    </lineage>
</organism>
<reference evidence="3" key="1">
    <citation type="submission" date="2025-08" db="UniProtKB">
        <authorList>
            <consortium name="RefSeq"/>
        </authorList>
    </citation>
    <scope>IDENTIFICATION</scope>
    <source>
        <tissue evidence="3">Whole Larva</tissue>
    </source>
</reference>
<dbReference type="GeneID" id="108561391"/>
<evidence type="ECO:0000313" key="3">
    <source>
        <dbReference type="RefSeq" id="XP_017774792.1"/>
    </source>
</evidence>
<sequence length="270" mass="29922">MRRRFGKFLRSRFNENNNRLTQLDVEIQAQQHRSECKCGNTSCDLVEIEDRIRYSVFADLLYWDSADGRNVEKRDENIESSGEKTCHCVGPACMCCVDFNITFVDLGGPGCVHMKYLSQDEGLRVNVSYGKSLLHSEQVKGPKPEPTCMSLLANLAEVCARFSSLEPHNDGLKGCLQLEPKLLGDIQTQFNIGCFTMGPTGMKLDEAADQPINNDKTNTTLNGLSEEEIIEAVNQSAQQGLAFFGNLFGLAFGKQEANATQTTEDDQTSA</sequence>
<evidence type="ECO:0000259" key="1">
    <source>
        <dbReference type="Pfam" id="PF15998"/>
    </source>
</evidence>
<feature type="domain" description="DUF4773" evidence="1">
    <location>
        <begin position="86"/>
        <end position="201"/>
    </location>
</feature>
<protein>
    <submittedName>
        <fullName evidence="3">Uncharacterized protein LOC108561391</fullName>
    </submittedName>
</protein>